<dbReference type="InterPro" id="IPR014145">
    <property type="entry name" value="LigD_pol_dom"/>
</dbReference>
<evidence type="ECO:0000256" key="15">
    <source>
        <dbReference type="ARBA" id="ARBA00023172"/>
    </source>
</evidence>
<dbReference type="CDD" id="cd04862">
    <property type="entry name" value="PaeLigD_Pol_like"/>
    <property type="match status" value="1"/>
</dbReference>
<dbReference type="Pfam" id="PF21686">
    <property type="entry name" value="LigD_Prim-Pol"/>
    <property type="match status" value="1"/>
</dbReference>
<evidence type="ECO:0000256" key="16">
    <source>
        <dbReference type="ARBA" id="ARBA00023204"/>
    </source>
</evidence>
<dbReference type="GO" id="GO:0004527">
    <property type="term" value="F:exonuclease activity"/>
    <property type="evidence" value="ECO:0007669"/>
    <property type="project" value="UniProtKB-KW"/>
</dbReference>
<evidence type="ECO:0000256" key="8">
    <source>
        <dbReference type="ARBA" id="ARBA00022741"/>
    </source>
</evidence>
<organism evidence="23 24">
    <name type="scientific">Citreimonas salinaria</name>
    <dbReference type="NCBI Taxonomy" id="321339"/>
    <lineage>
        <taxon>Bacteria</taxon>
        <taxon>Pseudomonadati</taxon>
        <taxon>Pseudomonadota</taxon>
        <taxon>Alphaproteobacteria</taxon>
        <taxon>Rhodobacterales</taxon>
        <taxon>Roseobacteraceae</taxon>
        <taxon>Citreimonas</taxon>
    </lineage>
</organism>
<dbReference type="CDD" id="cd07906">
    <property type="entry name" value="Adenylation_DNA_ligase_LigD_LigC"/>
    <property type="match status" value="1"/>
</dbReference>
<keyword evidence="3 23" id="KW-0436">Ligase</keyword>
<dbReference type="Gene3D" id="3.30.470.30">
    <property type="entry name" value="DNA ligase/mRNA capping enzyme"/>
    <property type="match status" value="1"/>
</dbReference>
<dbReference type="Pfam" id="PF01068">
    <property type="entry name" value="DNA_ligase_A_M"/>
    <property type="match status" value="1"/>
</dbReference>
<dbReference type="GO" id="GO:0046872">
    <property type="term" value="F:metal ion binding"/>
    <property type="evidence" value="ECO:0007669"/>
    <property type="project" value="UniProtKB-KW"/>
</dbReference>
<keyword evidence="14" id="KW-0238">DNA-binding</keyword>
<dbReference type="InterPro" id="IPR033651">
    <property type="entry name" value="PaeLigD_Pol-like"/>
</dbReference>
<dbReference type="GO" id="GO:0003910">
    <property type="term" value="F:DNA ligase (ATP) activity"/>
    <property type="evidence" value="ECO:0007669"/>
    <property type="project" value="UniProtKB-EC"/>
</dbReference>
<dbReference type="GO" id="GO:0003887">
    <property type="term" value="F:DNA-directed DNA polymerase activity"/>
    <property type="evidence" value="ECO:0007669"/>
    <property type="project" value="UniProtKB-KW"/>
</dbReference>
<feature type="compositionally biased region" description="Basic and acidic residues" evidence="21">
    <location>
        <begin position="483"/>
        <end position="502"/>
    </location>
</feature>
<accession>A0A1H3H7L2</accession>
<dbReference type="RefSeq" id="WP_089880503.1">
    <property type="nucleotide sequence ID" value="NZ_FNPF01000003.1"/>
</dbReference>
<evidence type="ECO:0000256" key="6">
    <source>
        <dbReference type="ARBA" id="ARBA00022722"/>
    </source>
</evidence>
<keyword evidence="13" id="KW-0239">DNA-directed DNA polymerase</keyword>
<dbReference type="Gene3D" id="3.90.920.10">
    <property type="entry name" value="DNA primase, PRIM domain"/>
    <property type="match status" value="1"/>
</dbReference>
<dbReference type="NCBIfam" id="TIGR02776">
    <property type="entry name" value="NHEJ_ligase_prk"/>
    <property type="match status" value="1"/>
</dbReference>
<dbReference type="Gene3D" id="2.40.50.140">
    <property type="entry name" value="Nucleic acid-binding proteins"/>
    <property type="match status" value="1"/>
</dbReference>
<dbReference type="Proteomes" id="UP000199286">
    <property type="component" value="Unassembled WGS sequence"/>
</dbReference>
<dbReference type="InterPro" id="IPR052171">
    <property type="entry name" value="NHEJ_LigD"/>
</dbReference>
<keyword evidence="11" id="KW-0269">Exonuclease</keyword>
<evidence type="ECO:0000256" key="20">
    <source>
        <dbReference type="ARBA" id="ARBA00034003"/>
    </source>
</evidence>
<proteinExistence type="predicted"/>
<evidence type="ECO:0000256" key="13">
    <source>
        <dbReference type="ARBA" id="ARBA00022932"/>
    </source>
</evidence>
<dbReference type="InterPro" id="IPR012340">
    <property type="entry name" value="NA-bd_OB-fold"/>
</dbReference>
<feature type="compositionally biased region" description="Low complexity" evidence="21">
    <location>
        <begin position="503"/>
        <end position="512"/>
    </location>
</feature>
<evidence type="ECO:0000256" key="18">
    <source>
        <dbReference type="ARBA" id="ARBA00023268"/>
    </source>
</evidence>
<evidence type="ECO:0000256" key="17">
    <source>
        <dbReference type="ARBA" id="ARBA00023211"/>
    </source>
</evidence>
<evidence type="ECO:0000256" key="7">
    <source>
        <dbReference type="ARBA" id="ARBA00022723"/>
    </source>
</evidence>
<feature type="compositionally biased region" description="Basic and acidic residues" evidence="21">
    <location>
        <begin position="1"/>
        <end position="24"/>
    </location>
</feature>
<keyword evidence="5" id="KW-0548">Nucleotidyltransferase</keyword>
<evidence type="ECO:0000256" key="4">
    <source>
        <dbReference type="ARBA" id="ARBA00022679"/>
    </source>
</evidence>
<keyword evidence="10" id="KW-0378">Hydrolase</keyword>
<dbReference type="GO" id="GO:0003677">
    <property type="term" value="F:DNA binding"/>
    <property type="evidence" value="ECO:0007669"/>
    <property type="project" value="UniProtKB-KW"/>
</dbReference>
<feature type="region of interest" description="Disordered" evidence="21">
    <location>
        <begin position="1"/>
        <end position="26"/>
    </location>
</feature>
<evidence type="ECO:0000256" key="19">
    <source>
        <dbReference type="ARBA" id="ARBA00029943"/>
    </source>
</evidence>
<keyword evidence="6" id="KW-0540">Nuclease</keyword>
<dbReference type="GO" id="GO:0006281">
    <property type="term" value="P:DNA repair"/>
    <property type="evidence" value="ECO:0007669"/>
    <property type="project" value="UniProtKB-KW"/>
</dbReference>
<evidence type="ECO:0000256" key="5">
    <source>
        <dbReference type="ARBA" id="ARBA00022695"/>
    </source>
</evidence>
<comment type="cofactor">
    <cofactor evidence="1">
        <name>Mn(2+)</name>
        <dbReference type="ChEBI" id="CHEBI:29035"/>
    </cofactor>
</comment>
<keyword evidence="7" id="KW-0479">Metal-binding</keyword>
<evidence type="ECO:0000256" key="1">
    <source>
        <dbReference type="ARBA" id="ARBA00001936"/>
    </source>
</evidence>
<keyword evidence="24" id="KW-1185">Reference proteome</keyword>
<evidence type="ECO:0000256" key="10">
    <source>
        <dbReference type="ARBA" id="ARBA00022801"/>
    </source>
</evidence>
<keyword evidence="15" id="KW-0233">DNA recombination</keyword>
<dbReference type="AlphaFoldDB" id="A0A1H3H7L2"/>
<evidence type="ECO:0000256" key="12">
    <source>
        <dbReference type="ARBA" id="ARBA00022840"/>
    </source>
</evidence>
<evidence type="ECO:0000256" key="14">
    <source>
        <dbReference type="ARBA" id="ARBA00023125"/>
    </source>
</evidence>
<keyword evidence="12" id="KW-0067">ATP-binding</keyword>
<evidence type="ECO:0000256" key="21">
    <source>
        <dbReference type="SAM" id="MobiDB-lite"/>
    </source>
</evidence>
<dbReference type="PANTHER" id="PTHR42705:SF2">
    <property type="entry name" value="BIFUNCTIONAL NON-HOMOLOGOUS END JOINING PROTEIN LIGD"/>
    <property type="match status" value="1"/>
</dbReference>
<dbReference type="STRING" id="321339.SAMN05444340_103277"/>
<keyword evidence="16" id="KW-0234">DNA repair</keyword>
<dbReference type="EMBL" id="FNPF01000003">
    <property type="protein sequence ID" value="SDY11441.1"/>
    <property type="molecule type" value="Genomic_DNA"/>
</dbReference>
<dbReference type="GO" id="GO:0006310">
    <property type="term" value="P:DNA recombination"/>
    <property type="evidence" value="ECO:0007669"/>
    <property type="project" value="UniProtKB-KW"/>
</dbReference>
<dbReference type="EC" id="6.5.1.1" evidence="2"/>
<dbReference type="NCBIfam" id="TIGR02779">
    <property type="entry name" value="NHEJ_ligase_lig"/>
    <property type="match status" value="1"/>
</dbReference>
<reference evidence="23 24" key="1">
    <citation type="submission" date="2016-10" db="EMBL/GenBank/DDBJ databases">
        <authorList>
            <person name="de Groot N.N."/>
        </authorList>
    </citation>
    <scope>NUCLEOTIDE SEQUENCE [LARGE SCALE GENOMIC DNA]</scope>
    <source>
        <strain evidence="23 24">DSM 26880</strain>
    </source>
</reference>
<dbReference type="InterPro" id="IPR014146">
    <property type="entry name" value="LigD_ligase_dom"/>
</dbReference>
<keyword evidence="18" id="KW-0511">Multifunctional enzyme</keyword>
<feature type="domain" description="ATP-dependent DNA ligase family profile" evidence="22">
    <location>
        <begin position="298"/>
        <end position="382"/>
    </location>
</feature>
<feature type="region of interest" description="Disordered" evidence="21">
    <location>
        <begin position="483"/>
        <end position="540"/>
    </location>
</feature>
<dbReference type="InterPro" id="IPR014143">
    <property type="entry name" value="NHEJ_ligase_prk"/>
</dbReference>
<dbReference type="SUPFAM" id="SSF50249">
    <property type="entry name" value="Nucleic acid-binding proteins"/>
    <property type="match status" value="1"/>
</dbReference>
<evidence type="ECO:0000256" key="3">
    <source>
        <dbReference type="ARBA" id="ARBA00022598"/>
    </source>
</evidence>
<dbReference type="PROSITE" id="PS50160">
    <property type="entry name" value="DNA_LIGASE_A3"/>
    <property type="match status" value="1"/>
</dbReference>
<dbReference type="NCBIfam" id="TIGR02778">
    <property type="entry name" value="ligD_pol"/>
    <property type="match status" value="1"/>
</dbReference>
<dbReference type="NCBIfam" id="TIGR02777">
    <property type="entry name" value="LigD_PE_dom"/>
    <property type="match status" value="1"/>
</dbReference>
<dbReference type="InterPro" id="IPR012309">
    <property type="entry name" value="DNA_ligase_ATP-dep_C"/>
</dbReference>
<gene>
    <name evidence="23" type="ORF">SAMN05444340_103277</name>
</gene>
<dbReference type="PANTHER" id="PTHR42705">
    <property type="entry name" value="BIFUNCTIONAL NON-HOMOLOGOUS END JOINING PROTEIN LIGD"/>
    <property type="match status" value="1"/>
</dbReference>
<dbReference type="GO" id="GO:0005524">
    <property type="term" value="F:ATP binding"/>
    <property type="evidence" value="ECO:0007669"/>
    <property type="project" value="UniProtKB-KW"/>
</dbReference>
<keyword evidence="8" id="KW-0547">Nucleotide-binding</keyword>
<keyword evidence="4" id="KW-0808">Transferase</keyword>
<dbReference type="SUPFAM" id="SSF56091">
    <property type="entry name" value="DNA ligase/mRNA capping enzyme, catalytic domain"/>
    <property type="match status" value="1"/>
</dbReference>
<evidence type="ECO:0000256" key="11">
    <source>
        <dbReference type="ARBA" id="ARBA00022839"/>
    </source>
</evidence>
<evidence type="ECO:0000313" key="23">
    <source>
        <dbReference type="EMBL" id="SDY11441.1"/>
    </source>
</evidence>
<evidence type="ECO:0000259" key="22">
    <source>
        <dbReference type="PROSITE" id="PS50160"/>
    </source>
</evidence>
<dbReference type="Pfam" id="PF04679">
    <property type="entry name" value="DNA_ligase_A_C"/>
    <property type="match status" value="1"/>
</dbReference>
<dbReference type="CDD" id="cd07971">
    <property type="entry name" value="OBF_DNA_ligase_LigD"/>
    <property type="match status" value="1"/>
</dbReference>
<name>A0A1H3H7L2_9RHOB</name>
<dbReference type="InterPro" id="IPR012310">
    <property type="entry name" value="DNA_ligase_ATP-dep_cent"/>
</dbReference>
<evidence type="ECO:0000256" key="2">
    <source>
        <dbReference type="ARBA" id="ARBA00012727"/>
    </source>
</evidence>
<protein>
    <recommendedName>
        <fullName evidence="2">DNA ligase (ATP)</fullName>
        <ecNumber evidence="2">6.5.1.1</ecNumber>
    </recommendedName>
    <alternativeName>
        <fullName evidence="19">NHEJ DNA polymerase</fullName>
    </alternativeName>
</protein>
<dbReference type="OrthoDB" id="9802472at2"/>
<dbReference type="Pfam" id="PF13298">
    <property type="entry name" value="LigD_N"/>
    <property type="match status" value="1"/>
</dbReference>
<keyword evidence="9" id="KW-0227">DNA damage</keyword>
<dbReference type="Gene3D" id="3.30.1490.70">
    <property type="match status" value="1"/>
</dbReference>
<comment type="catalytic activity">
    <reaction evidence="20">
        <text>ATP + (deoxyribonucleotide)n-3'-hydroxyl + 5'-phospho-(deoxyribonucleotide)m = (deoxyribonucleotide)n+m + AMP + diphosphate.</text>
        <dbReference type="EC" id="6.5.1.1"/>
    </reaction>
</comment>
<sequence length="840" mass="92611">MTRLEAYHGKRDFEVTPEPRDGGRADGLAPVYSMQNHDATRLHWDLRLEYDGVLLSWAITRGPSLDPADKRLAVQTEDHPMSYLDFEGTIPKGNYGAGTVMLWDVGHWQPLSDVAKGLKKGHLSFVLHGLRMTGRWDMIRLKPEGKRVNWLLVKHEDAAAHGPDPVKRYTTSVATRRTMDAIAEDAPTAPPPPRKTALPRWRQPQLATLTDRLGDPEQRWHELKFDGYRALVAVGKGGARIYTRNGHDWTDRFLPLVPAFEELPCDAALIDGEITVGAGLYGFGRLQKAIKLGGPFHFHAFDLLKRDGEDLTGLPLTNRRAALEELFTDTPPLGLLQLSPVLRGDASDAFDRVCHTGGEGLISKRMDAPYRGGRSTAWEKIKCIKRDEFVVIGWQDSDKKGRPFASLALGIEEAGEMVYAGKIGTGWDADTMDEIAARLKPLARKTAPAPVPAAEARGMNWVTPRLVVEVRYAEVTEDGRLRHPSFEGLREDKPADQVRRDPPTAALETAAETKPKARGSAPAKPQRSTKAAAVADAGDKRATTAANGRVTIAGISLSSPDRRVFPQARHTKRDVAEYYARAADRMLRFAGDRPLSLVRLPEGLEGERFFQKHAGKGFPDAIRTVEIAEKSGAAEYMTVRDAAGLVGAVQMGTIEFHIWGARNDRVERPDRMVFDLDPDEGLGFDAVKAGAFEIRDRLDALGLPSWPLLTGGKGVHVVVPLRRTAGWETVSLFSRMLAELCARDAPERYTATMSKAKRKGRIFIDWLRNQRGATAIAPWSLRARAGAPVAVPVTWTELEATDRANLFTLDDALNRDPEATPPPGPVSLSAAVLKRLESRL</sequence>
<evidence type="ECO:0000256" key="9">
    <source>
        <dbReference type="ARBA" id="ARBA00022763"/>
    </source>
</evidence>
<evidence type="ECO:0000313" key="24">
    <source>
        <dbReference type="Proteomes" id="UP000199286"/>
    </source>
</evidence>
<dbReference type="InterPro" id="IPR014144">
    <property type="entry name" value="LigD_PE_domain"/>
</dbReference>
<keyword evidence="17" id="KW-0464">Manganese</keyword>